<evidence type="ECO:0000313" key="2">
    <source>
        <dbReference type="EMBL" id="KAJ0408818.1"/>
    </source>
</evidence>
<feature type="compositionally biased region" description="Low complexity" evidence="1">
    <location>
        <begin position="136"/>
        <end position="156"/>
    </location>
</feature>
<feature type="region of interest" description="Disordered" evidence="1">
    <location>
        <begin position="98"/>
        <end position="257"/>
    </location>
</feature>
<accession>A0AAD5QAI3</accession>
<organism evidence="2 3">
    <name type="scientific">Pythium insidiosum</name>
    <name type="common">Pythiosis disease agent</name>
    <dbReference type="NCBI Taxonomy" id="114742"/>
    <lineage>
        <taxon>Eukaryota</taxon>
        <taxon>Sar</taxon>
        <taxon>Stramenopiles</taxon>
        <taxon>Oomycota</taxon>
        <taxon>Peronosporomycetes</taxon>
        <taxon>Pythiales</taxon>
        <taxon>Pythiaceae</taxon>
        <taxon>Pythium</taxon>
    </lineage>
</organism>
<protein>
    <submittedName>
        <fullName evidence="2">Uncharacterized protein</fullName>
    </submittedName>
</protein>
<feature type="region of interest" description="Disordered" evidence="1">
    <location>
        <begin position="440"/>
        <end position="477"/>
    </location>
</feature>
<evidence type="ECO:0000313" key="3">
    <source>
        <dbReference type="Proteomes" id="UP001209570"/>
    </source>
</evidence>
<evidence type="ECO:0000256" key="1">
    <source>
        <dbReference type="SAM" id="MobiDB-lite"/>
    </source>
</evidence>
<name>A0AAD5QAI3_PYTIN</name>
<dbReference type="AlphaFoldDB" id="A0AAD5QAI3"/>
<reference evidence="2" key="1">
    <citation type="submission" date="2021-12" db="EMBL/GenBank/DDBJ databases">
        <title>Prjna785345.</title>
        <authorList>
            <person name="Rujirawat T."/>
            <person name="Krajaejun T."/>
        </authorList>
    </citation>
    <scope>NUCLEOTIDE SEQUENCE</scope>
    <source>
        <strain evidence="2">Pi057C3</strain>
    </source>
</reference>
<dbReference type="Proteomes" id="UP001209570">
    <property type="component" value="Unassembled WGS sequence"/>
</dbReference>
<gene>
    <name evidence="2" type="ORF">P43SY_000714</name>
</gene>
<dbReference type="EMBL" id="JAKCXM010000008">
    <property type="protein sequence ID" value="KAJ0408818.1"/>
    <property type="molecule type" value="Genomic_DNA"/>
</dbReference>
<feature type="compositionally biased region" description="Low complexity" evidence="1">
    <location>
        <begin position="48"/>
        <end position="58"/>
    </location>
</feature>
<proteinExistence type="predicted"/>
<feature type="region of interest" description="Disordered" evidence="1">
    <location>
        <begin position="48"/>
        <end position="75"/>
    </location>
</feature>
<feature type="compositionally biased region" description="Basic and acidic residues" evidence="1">
    <location>
        <begin position="59"/>
        <end position="71"/>
    </location>
</feature>
<feature type="region of interest" description="Disordered" evidence="1">
    <location>
        <begin position="307"/>
        <end position="333"/>
    </location>
</feature>
<keyword evidence="3" id="KW-1185">Reference proteome</keyword>
<feature type="compositionally biased region" description="Basic and acidic residues" evidence="1">
    <location>
        <begin position="198"/>
        <end position="207"/>
    </location>
</feature>
<feature type="compositionally biased region" description="Acidic residues" evidence="1">
    <location>
        <begin position="464"/>
        <end position="477"/>
    </location>
</feature>
<feature type="compositionally biased region" description="Polar residues" evidence="1">
    <location>
        <begin position="187"/>
        <end position="197"/>
    </location>
</feature>
<sequence length="524" mass="58070">MNEKAKDIYSGLKKILQSPSLSGASSSSAAGRRSGSFSLGNAFASFSLSGSSHSASSSAHDKDKSHGDGGRASRSSLIAKGYDEAGLSAAAVAAAEEMYGEPVKKERRPSFSFATWKEKHRAKKQEKRQQRERSDSTSSNASAKTSSRQRSQSASRPRSDSHGGNNGSSSSQRHARAASTDLRAAPPSSSNSYSFTARHQEKTRTTDRASTMIVDDVATIVKPRRSTSPSPWSSDSDDEGHDSYEDSSTPRQPRGLSRRSVSMDFMEPQQPTHLISKIWRKLPIQARLYGGRGSIDLDLEKDRTSFSRSSATKHLRSQDSDEYSLPSSPMPDENGNMFGEKHIRFHYRVAYDPPEGPYVALESYDDVLVRVCQFARHDQRRTAVKVQEFLERSLSFVRGTATRRGQKVSISNDEIRMWRRLARHDWAAEEITRIEDLGGNQAGELDQRPRLRRHRSSQCSTSVTEDETETDEDDGSPIELEESQVQALATVVNCCLSTGDSVFTSRDIEELVSLDLLVEEDGWI</sequence>
<comment type="caution">
    <text evidence="2">The sequence shown here is derived from an EMBL/GenBank/DDBJ whole genome shotgun (WGS) entry which is preliminary data.</text>
</comment>